<sequence>ASGALGDWLAANEIRRFAGCPIVVGERLWGMAAVLSRASRRRTAGAEEIMRQLAGLAGVALVQTRHRAELAASRVRLIEAADAARRRIERHLHESTQQRLVAVGLDLRAAERTVPPGMEELREQLSGAAREVNEIVKGLQDLARQLHPAFLLRRGLEPALRTLARRTPLPVDLEAHGRRPPSSNTAMTVYYVVAEALSNAVLYAHASVVRVRLDLGDEVRLRIDDDGVGGAHPYPGSALAYLRDRAEALGGEFTIDSPAGGGTSVRVTIPADSPPGGLAPA</sequence>
<dbReference type="EC" id="2.7.13.3" evidence="2"/>
<dbReference type="SUPFAM" id="SSF55874">
    <property type="entry name" value="ATPase domain of HSP90 chaperone/DNA topoisomerase II/histidine kinase"/>
    <property type="match status" value="1"/>
</dbReference>
<evidence type="ECO:0000256" key="5">
    <source>
        <dbReference type="ARBA" id="ARBA00022741"/>
    </source>
</evidence>
<comment type="catalytic activity">
    <reaction evidence="1">
        <text>ATP + protein L-histidine = ADP + protein N-phospho-L-histidine.</text>
        <dbReference type="EC" id="2.7.13.3"/>
    </reaction>
</comment>
<dbReference type="SUPFAM" id="SSF55781">
    <property type="entry name" value="GAF domain-like"/>
    <property type="match status" value="1"/>
</dbReference>
<dbReference type="RefSeq" id="WP_378213022.1">
    <property type="nucleotide sequence ID" value="NZ_JBHLZP010000825.1"/>
</dbReference>
<keyword evidence="3" id="KW-0597">Phosphoprotein</keyword>
<dbReference type="InterPro" id="IPR029016">
    <property type="entry name" value="GAF-like_dom_sf"/>
</dbReference>
<accession>A0ABV5YXM2</accession>
<keyword evidence="11" id="KW-1185">Reference proteome</keyword>
<keyword evidence="4" id="KW-0808">Transferase</keyword>
<name>A0ABV5YXM2_9ACTN</name>
<dbReference type="EMBL" id="JBHLZP010000825">
    <property type="protein sequence ID" value="MFB9839832.1"/>
    <property type="molecule type" value="Genomic_DNA"/>
</dbReference>
<evidence type="ECO:0000256" key="1">
    <source>
        <dbReference type="ARBA" id="ARBA00000085"/>
    </source>
</evidence>
<evidence type="ECO:0000259" key="9">
    <source>
        <dbReference type="SMART" id="SM00387"/>
    </source>
</evidence>
<dbReference type="Pfam" id="PF02518">
    <property type="entry name" value="HATPase_c"/>
    <property type="match status" value="1"/>
</dbReference>
<dbReference type="CDD" id="cd16917">
    <property type="entry name" value="HATPase_UhpB-NarQ-NarX-like"/>
    <property type="match status" value="1"/>
</dbReference>
<gene>
    <name evidence="10" type="ORF">ACFFNX_47570</name>
</gene>
<evidence type="ECO:0000313" key="11">
    <source>
        <dbReference type="Proteomes" id="UP001589627"/>
    </source>
</evidence>
<dbReference type="PANTHER" id="PTHR24421:SF10">
    <property type="entry name" value="NITRATE_NITRITE SENSOR PROTEIN NARQ"/>
    <property type="match status" value="1"/>
</dbReference>
<reference evidence="10 11" key="1">
    <citation type="submission" date="2024-09" db="EMBL/GenBank/DDBJ databases">
        <authorList>
            <person name="Sun Q."/>
            <person name="Mori K."/>
        </authorList>
    </citation>
    <scope>NUCLEOTIDE SEQUENCE [LARGE SCALE GENOMIC DNA]</scope>
    <source>
        <strain evidence="10 11">TBRC 0563</strain>
    </source>
</reference>
<dbReference type="InterPro" id="IPR003018">
    <property type="entry name" value="GAF"/>
</dbReference>
<keyword evidence="7 10" id="KW-0067">ATP-binding</keyword>
<evidence type="ECO:0000256" key="6">
    <source>
        <dbReference type="ARBA" id="ARBA00022777"/>
    </source>
</evidence>
<evidence type="ECO:0000256" key="3">
    <source>
        <dbReference type="ARBA" id="ARBA00022553"/>
    </source>
</evidence>
<dbReference type="Pfam" id="PF01590">
    <property type="entry name" value="GAF"/>
    <property type="match status" value="1"/>
</dbReference>
<dbReference type="Gene3D" id="3.30.565.10">
    <property type="entry name" value="Histidine kinase-like ATPase, C-terminal domain"/>
    <property type="match status" value="1"/>
</dbReference>
<evidence type="ECO:0000256" key="7">
    <source>
        <dbReference type="ARBA" id="ARBA00022840"/>
    </source>
</evidence>
<evidence type="ECO:0000256" key="4">
    <source>
        <dbReference type="ARBA" id="ARBA00022679"/>
    </source>
</evidence>
<organism evidence="10 11">
    <name type="scientific">Actinoallomurus acaciae</name>
    <dbReference type="NCBI Taxonomy" id="502577"/>
    <lineage>
        <taxon>Bacteria</taxon>
        <taxon>Bacillati</taxon>
        <taxon>Actinomycetota</taxon>
        <taxon>Actinomycetes</taxon>
        <taxon>Streptosporangiales</taxon>
        <taxon>Thermomonosporaceae</taxon>
        <taxon>Actinoallomurus</taxon>
    </lineage>
</organism>
<evidence type="ECO:0000256" key="8">
    <source>
        <dbReference type="ARBA" id="ARBA00023012"/>
    </source>
</evidence>
<dbReference type="Pfam" id="PF07730">
    <property type="entry name" value="HisKA_3"/>
    <property type="match status" value="1"/>
</dbReference>
<dbReference type="Gene3D" id="3.30.450.40">
    <property type="match status" value="1"/>
</dbReference>
<proteinExistence type="predicted"/>
<dbReference type="SMART" id="SM00387">
    <property type="entry name" value="HATPase_c"/>
    <property type="match status" value="1"/>
</dbReference>
<evidence type="ECO:0000256" key="2">
    <source>
        <dbReference type="ARBA" id="ARBA00012438"/>
    </source>
</evidence>
<keyword evidence="6" id="KW-0418">Kinase</keyword>
<feature type="non-terminal residue" evidence="10">
    <location>
        <position position="1"/>
    </location>
</feature>
<dbReference type="InterPro" id="IPR003594">
    <property type="entry name" value="HATPase_dom"/>
</dbReference>
<protein>
    <recommendedName>
        <fullName evidence="2">histidine kinase</fullName>
        <ecNumber evidence="2">2.7.13.3</ecNumber>
    </recommendedName>
</protein>
<dbReference type="InterPro" id="IPR050482">
    <property type="entry name" value="Sensor_HK_TwoCompSys"/>
</dbReference>
<dbReference type="PANTHER" id="PTHR24421">
    <property type="entry name" value="NITRATE/NITRITE SENSOR PROTEIN NARX-RELATED"/>
    <property type="match status" value="1"/>
</dbReference>
<feature type="domain" description="Histidine kinase/HSP90-like ATPase" evidence="9">
    <location>
        <begin position="184"/>
        <end position="273"/>
    </location>
</feature>
<dbReference type="InterPro" id="IPR036890">
    <property type="entry name" value="HATPase_C_sf"/>
</dbReference>
<keyword evidence="8" id="KW-0902">Two-component regulatory system</keyword>
<evidence type="ECO:0000313" key="10">
    <source>
        <dbReference type="EMBL" id="MFB9839832.1"/>
    </source>
</evidence>
<dbReference type="Proteomes" id="UP001589627">
    <property type="component" value="Unassembled WGS sequence"/>
</dbReference>
<dbReference type="InterPro" id="IPR011712">
    <property type="entry name" value="Sig_transdc_His_kin_sub3_dim/P"/>
</dbReference>
<comment type="caution">
    <text evidence="10">The sequence shown here is derived from an EMBL/GenBank/DDBJ whole genome shotgun (WGS) entry which is preliminary data.</text>
</comment>
<keyword evidence="5" id="KW-0547">Nucleotide-binding</keyword>
<dbReference type="GO" id="GO:0005524">
    <property type="term" value="F:ATP binding"/>
    <property type="evidence" value="ECO:0007669"/>
    <property type="project" value="UniProtKB-KW"/>
</dbReference>
<dbReference type="Gene3D" id="1.20.5.1930">
    <property type="match status" value="1"/>
</dbReference>